<evidence type="ECO:0000256" key="2">
    <source>
        <dbReference type="SAM" id="SignalP"/>
    </source>
</evidence>
<dbReference type="SUPFAM" id="SSF55811">
    <property type="entry name" value="Nudix"/>
    <property type="match status" value="1"/>
</dbReference>
<reference evidence="4" key="1">
    <citation type="submission" date="2021-01" db="EMBL/GenBank/DDBJ databases">
        <authorList>
            <person name="Corre E."/>
            <person name="Pelletier E."/>
            <person name="Niang G."/>
            <person name="Scheremetjew M."/>
            <person name="Finn R."/>
            <person name="Kale V."/>
            <person name="Holt S."/>
            <person name="Cochrane G."/>
            <person name="Meng A."/>
            <person name="Brown T."/>
            <person name="Cohen L."/>
        </authorList>
    </citation>
    <scope>NUCLEOTIDE SEQUENCE</scope>
    <source>
        <strain evidence="4">OF101</strain>
    </source>
</reference>
<dbReference type="Gene3D" id="3.90.79.10">
    <property type="entry name" value="Nucleoside Triphosphate Pyrophosphohydrolase"/>
    <property type="match status" value="1"/>
</dbReference>
<dbReference type="PROSITE" id="PS51462">
    <property type="entry name" value="NUDIX"/>
    <property type="match status" value="1"/>
</dbReference>
<keyword evidence="1" id="KW-0378">Hydrolase</keyword>
<dbReference type="InterPro" id="IPR020084">
    <property type="entry name" value="NUDIX_hydrolase_CS"/>
</dbReference>
<dbReference type="GO" id="GO:0016787">
    <property type="term" value="F:hydrolase activity"/>
    <property type="evidence" value="ECO:0007669"/>
    <property type="project" value="UniProtKB-KW"/>
</dbReference>
<feature type="signal peptide" evidence="2">
    <location>
        <begin position="1"/>
        <end position="25"/>
    </location>
</feature>
<dbReference type="AlphaFoldDB" id="A0A7S1MJF8"/>
<dbReference type="CDD" id="cd02883">
    <property type="entry name" value="NUDIX_Hydrolase"/>
    <property type="match status" value="1"/>
</dbReference>
<protein>
    <recommendedName>
        <fullName evidence="3">Nudix hydrolase domain-containing protein</fullName>
    </recommendedName>
</protein>
<dbReference type="PROSITE" id="PS00893">
    <property type="entry name" value="NUDIX_BOX"/>
    <property type="match status" value="1"/>
</dbReference>
<evidence type="ECO:0000313" key="4">
    <source>
        <dbReference type="EMBL" id="CAD9133338.1"/>
    </source>
</evidence>
<dbReference type="InterPro" id="IPR000086">
    <property type="entry name" value="NUDIX_hydrolase_dom"/>
</dbReference>
<sequence length="214" mass="22052">MARTSASSGRIAAQGLALALVLAGAVDVPATSEGDCALQGAAPEAGGASGGDGEGSVVTSCPGLVQKRSVVRHKVQLADDYAEEGSSCAQRLNHWSTYPAACVVVRDNRALLVKVPYGGSPGWDLPGGYHKGGEPACETAEREVCEETGYSVRATAKLAGAVFLCEVTGSNVCTKPVDEGFLPKQWFGAGELGGLKFRGGTWGDKLGLLKQELR</sequence>
<dbReference type="EMBL" id="HBGE01038524">
    <property type="protein sequence ID" value="CAD9133338.1"/>
    <property type="molecule type" value="Transcribed_RNA"/>
</dbReference>
<evidence type="ECO:0000256" key="1">
    <source>
        <dbReference type="ARBA" id="ARBA00022801"/>
    </source>
</evidence>
<evidence type="ECO:0000259" key="3">
    <source>
        <dbReference type="PROSITE" id="PS51462"/>
    </source>
</evidence>
<dbReference type="Pfam" id="PF00293">
    <property type="entry name" value="NUDIX"/>
    <property type="match status" value="1"/>
</dbReference>
<proteinExistence type="predicted"/>
<dbReference type="InterPro" id="IPR015797">
    <property type="entry name" value="NUDIX_hydrolase-like_dom_sf"/>
</dbReference>
<keyword evidence="2" id="KW-0732">Signal</keyword>
<name>A0A7S1MJF8_ALECA</name>
<feature type="domain" description="Nudix hydrolase" evidence="3">
    <location>
        <begin position="95"/>
        <end position="214"/>
    </location>
</feature>
<feature type="chain" id="PRO_5031134838" description="Nudix hydrolase domain-containing protein" evidence="2">
    <location>
        <begin position="26"/>
        <end position="214"/>
    </location>
</feature>
<organism evidence="4">
    <name type="scientific">Alexandrium catenella</name>
    <name type="common">Red tide dinoflagellate</name>
    <name type="synonym">Gonyaulax catenella</name>
    <dbReference type="NCBI Taxonomy" id="2925"/>
    <lineage>
        <taxon>Eukaryota</taxon>
        <taxon>Sar</taxon>
        <taxon>Alveolata</taxon>
        <taxon>Dinophyceae</taxon>
        <taxon>Gonyaulacales</taxon>
        <taxon>Pyrocystaceae</taxon>
        <taxon>Alexandrium</taxon>
    </lineage>
</organism>
<accession>A0A7S1MJF8</accession>
<gene>
    <name evidence="4" type="ORF">ACAT0790_LOCUS23235</name>
</gene>